<protein>
    <submittedName>
        <fullName evidence="3">DUF308 domain-containing protein</fullName>
    </submittedName>
</protein>
<feature type="transmembrane region" description="Helical" evidence="2">
    <location>
        <begin position="23"/>
        <end position="40"/>
    </location>
</feature>
<proteinExistence type="predicted"/>
<feature type="transmembrane region" description="Helical" evidence="2">
    <location>
        <begin position="46"/>
        <end position="68"/>
    </location>
</feature>
<keyword evidence="4" id="KW-1185">Reference proteome</keyword>
<dbReference type="PANTHER" id="PTHR34989:SF1">
    <property type="entry name" value="PROTEIN HDED"/>
    <property type="match status" value="1"/>
</dbReference>
<keyword evidence="2" id="KW-0812">Transmembrane</keyword>
<keyword evidence="2" id="KW-0472">Membrane</keyword>
<feature type="transmembrane region" description="Helical" evidence="2">
    <location>
        <begin position="93"/>
        <end position="111"/>
    </location>
</feature>
<evidence type="ECO:0000313" key="3">
    <source>
        <dbReference type="EMBL" id="MCO6024975.1"/>
    </source>
</evidence>
<feature type="compositionally biased region" description="Polar residues" evidence="1">
    <location>
        <begin position="210"/>
        <end position="219"/>
    </location>
</feature>
<dbReference type="PANTHER" id="PTHR34989">
    <property type="entry name" value="PROTEIN HDED"/>
    <property type="match status" value="1"/>
</dbReference>
<reference evidence="3 4" key="1">
    <citation type="submission" date="2022-06" db="EMBL/GenBank/DDBJ databases">
        <title>A taxonomic note on the genus Prevotella: Description of four novel genera and emended description of the genera Hallella and Xylanibacter.</title>
        <authorList>
            <person name="Hitch T.C.A."/>
        </authorList>
    </citation>
    <scope>NUCLEOTIDE SEQUENCE [LARGE SCALE GENOMIC DNA]</scope>
    <source>
        <strain evidence="3 4">DSM 100619</strain>
    </source>
</reference>
<feature type="transmembrane region" description="Helical" evidence="2">
    <location>
        <begin position="117"/>
        <end position="136"/>
    </location>
</feature>
<evidence type="ECO:0000256" key="1">
    <source>
        <dbReference type="SAM" id="MobiDB-lite"/>
    </source>
</evidence>
<dbReference type="InterPro" id="IPR052712">
    <property type="entry name" value="Acid_resist_chaperone_HdeD"/>
</dbReference>
<feature type="region of interest" description="Disordered" evidence="1">
    <location>
        <begin position="210"/>
        <end position="237"/>
    </location>
</feature>
<feature type="compositionally biased region" description="Basic and acidic residues" evidence="1">
    <location>
        <begin position="221"/>
        <end position="237"/>
    </location>
</feature>
<evidence type="ECO:0000313" key="4">
    <source>
        <dbReference type="Proteomes" id="UP001204015"/>
    </source>
</evidence>
<name>A0ABT1BV67_9BACT</name>
<dbReference type="Proteomes" id="UP001204015">
    <property type="component" value="Unassembled WGS sequence"/>
</dbReference>
<accession>A0ABT1BV67</accession>
<sequence>MKIIKAARPAIIMDKSKKLLQSHFFRAIIAVIVGVLLVRFRNETLTWITIIIGVLFLISGVISIATYFGEKKHASEAIIYDADGNQITGQKPFFPIVGIGSIVLGIILALIPDNFITALTIIFAIILIMGAVNQFVNLAAVRKYAKVGAGFWIFPSIILIVGLIALIKPSAIATAPLLVIGWCMILYGVIECINSIKAARCKKEFDQNAQRYHPQTDSPDQTEKKDSEQTDEKTGKV</sequence>
<dbReference type="RefSeq" id="WP_252760334.1">
    <property type="nucleotide sequence ID" value="NZ_JAMXLY010000009.1"/>
</dbReference>
<dbReference type="EMBL" id="JAMXLY010000009">
    <property type="protein sequence ID" value="MCO6024975.1"/>
    <property type="molecule type" value="Genomic_DNA"/>
</dbReference>
<feature type="transmembrane region" description="Helical" evidence="2">
    <location>
        <begin position="173"/>
        <end position="193"/>
    </location>
</feature>
<organism evidence="3 4">
    <name type="scientific">Segatella cerevisiae</name>
    <dbReference type="NCBI Taxonomy" id="2053716"/>
    <lineage>
        <taxon>Bacteria</taxon>
        <taxon>Pseudomonadati</taxon>
        <taxon>Bacteroidota</taxon>
        <taxon>Bacteroidia</taxon>
        <taxon>Bacteroidales</taxon>
        <taxon>Prevotellaceae</taxon>
        <taxon>Segatella</taxon>
    </lineage>
</organism>
<comment type="caution">
    <text evidence="3">The sequence shown here is derived from an EMBL/GenBank/DDBJ whole genome shotgun (WGS) entry which is preliminary data.</text>
</comment>
<evidence type="ECO:0000256" key="2">
    <source>
        <dbReference type="SAM" id="Phobius"/>
    </source>
</evidence>
<gene>
    <name evidence="3" type="ORF">NG821_03790</name>
</gene>
<dbReference type="InterPro" id="IPR005325">
    <property type="entry name" value="DUF308_memb"/>
</dbReference>
<keyword evidence="2" id="KW-1133">Transmembrane helix</keyword>
<dbReference type="Pfam" id="PF03729">
    <property type="entry name" value="DUF308"/>
    <property type="match status" value="2"/>
</dbReference>
<feature type="transmembrane region" description="Helical" evidence="2">
    <location>
        <begin position="148"/>
        <end position="167"/>
    </location>
</feature>